<organism evidence="2 3">
    <name type="scientific">Jaminaea rosea</name>
    <dbReference type="NCBI Taxonomy" id="1569628"/>
    <lineage>
        <taxon>Eukaryota</taxon>
        <taxon>Fungi</taxon>
        <taxon>Dikarya</taxon>
        <taxon>Basidiomycota</taxon>
        <taxon>Ustilaginomycotina</taxon>
        <taxon>Exobasidiomycetes</taxon>
        <taxon>Microstromatales</taxon>
        <taxon>Microstromatales incertae sedis</taxon>
        <taxon>Jaminaea</taxon>
    </lineage>
</organism>
<keyword evidence="3" id="KW-1185">Reference proteome</keyword>
<dbReference type="EMBL" id="KZ819663">
    <property type="protein sequence ID" value="PWN29703.1"/>
    <property type="molecule type" value="Genomic_DNA"/>
</dbReference>
<evidence type="ECO:0000256" key="1">
    <source>
        <dbReference type="SAM" id="MobiDB-lite"/>
    </source>
</evidence>
<reference evidence="2 3" key="1">
    <citation type="journal article" date="2018" name="Mol. Biol. Evol.">
        <title>Broad Genomic Sampling Reveals a Smut Pathogenic Ancestry of the Fungal Clade Ustilaginomycotina.</title>
        <authorList>
            <person name="Kijpornyongpan T."/>
            <person name="Mondo S.J."/>
            <person name="Barry K."/>
            <person name="Sandor L."/>
            <person name="Lee J."/>
            <person name="Lipzen A."/>
            <person name="Pangilinan J."/>
            <person name="LaButti K."/>
            <person name="Hainaut M."/>
            <person name="Henrissat B."/>
            <person name="Grigoriev I.V."/>
            <person name="Spatafora J.W."/>
            <person name="Aime M.C."/>
        </authorList>
    </citation>
    <scope>NUCLEOTIDE SEQUENCE [LARGE SCALE GENOMIC DNA]</scope>
    <source>
        <strain evidence="2 3">MCA 5214</strain>
    </source>
</reference>
<feature type="compositionally biased region" description="Polar residues" evidence="1">
    <location>
        <begin position="345"/>
        <end position="355"/>
    </location>
</feature>
<sequence length="457" mass="47945">MVTRPYEPALGAESYSSERVLSESVKILADVIQAWIKTSPMRESLRRKESKREKGARKIGESEQDAIWLNEGLALATLDSTTRQEAMQRSLLEHGEPTTPPSRSPITSPRQSISVPATHRTQDSIASTISQRSIANTSASTPESITRPQTPRIEISAPDFFGSSASTSAPPEVLQAAIERVGQQQDAVEAEINQWMSKATLSEFTRPRPPSTPGSPTVGRAGAAASSPTSSPMSSPSMSPMSSPTPASASSAPPSRTASPVYFKTGSARKTVTFSEPAALPSVMARPSPSYLPAFAPHVQLSPCASEEDLFSEDTVSGPRGKVPSSPAKSVAPLSMPPPIIAPTPVSSRGQQGLNNAAPMARTTSNTSTKSLPSSSPTLSPTSPRTSHSHSRSRNSSKLSQEVSPSELAGVLDTGAASSSSGRSSKSTSPVSSFSDLRQALRSSFKPKGSKAKVSPV</sequence>
<feature type="compositionally biased region" description="Low complexity" evidence="1">
    <location>
        <begin position="104"/>
        <end position="114"/>
    </location>
</feature>
<protein>
    <submittedName>
        <fullName evidence="2">Uncharacterized protein</fullName>
    </submittedName>
</protein>
<evidence type="ECO:0000313" key="3">
    <source>
        <dbReference type="Proteomes" id="UP000245884"/>
    </source>
</evidence>
<dbReference type="AlphaFoldDB" id="A0A316V0K5"/>
<gene>
    <name evidence="2" type="ORF">BDZ90DRAFT_225968</name>
</gene>
<dbReference type="Proteomes" id="UP000245884">
    <property type="component" value="Unassembled WGS sequence"/>
</dbReference>
<dbReference type="RefSeq" id="XP_025364315.1">
    <property type="nucleotide sequence ID" value="XM_025504688.1"/>
</dbReference>
<feature type="compositionally biased region" description="Low complexity" evidence="1">
    <location>
        <begin position="363"/>
        <end position="386"/>
    </location>
</feature>
<dbReference type="GeneID" id="37026511"/>
<accession>A0A316V0K5</accession>
<feature type="region of interest" description="Disordered" evidence="1">
    <location>
        <begin position="92"/>
        <end position="168"/>
    </location>
</feature>
<evidence type="ECO:0000313" key="2">
    <source>
        <dbReference type="EMBL" id="PWN29703.1"/>
    </source>
</evidence>
<feature type="compositionally biased region" description="Polar residues" evidence="1">
    <location>
        <begin position="123"/>
        <end position="149"/>
    </location>
</feature>
<feature type="region of interest" description="Disordered" evidence="1">
    <location>
        <begin position="202"/>
        <end position="457"/>
    </location>
</feature>
<feature type="compositionally biased region" description="Low complexity" evidence="1">
    <location>
        <begin position="418"/>
        <end position="435"/>
    </location>
</feature>
<feature type="region of interest" description="Disordered" evidence="1">
    <location>
        <begin position="42"/>
        <end position="61"/>
    </location>
</feature>
<proteinExistence type="predicted"/>
<name>A0A316V0K5_9BASI</name>
<dbReference type="OrthoDB" id="10675435at2759"/>
<feature type="compositionally biased region" description="Basic and acidic residues" evidence="1">
    <location>
        <begin position="43"/>
        <end position="61"/>
    </location>
</feature>
<feature type="compositionally biased region" description="Low complexity" evidence="1">
    <location>
        <begin position="214"/>
        <end position="260"/>
    </location>
</feature>